<protein>
    <submittedName>
        <fullName evidence="1">RCC1/BLIP-II</fullName>
    </submittedName>
</protein>
<organism evidence="1 2">
    <name type="scientific">Hypoxylon rubiginosum</name>
    <dbReference type="NCBI Taxonomy" id="110542"/>
    <lineage>
        <taxon>Eukaryota</taxon>
        <taxon>Fungi</taxon>
        <taxon>Dikarya</taxon>
        <taxon>Ascomycota</taxon>
        <taxon>Pezizomycotina</taxon>
        <taxon>Sordariomycetes</taxon>
        <taxon>Xylariomycetidae</taxon>
        <taxon>Xylariales</taxon>
        <taxon>Hypoxylaceae</taxon>
        <taxon>Hypoxylon</taxon>
    </lineage>
</organism>
<gene>
    <name evidence="1" type="ORF">F4821DRAFT_111950</name>
</gene>
<dbReference type="EMBL" id="MU394282">
    <property type="protein sequence ID" value="KAI6092835.1"/>
    <property type="molecule type" value="Genomic_DNA"/>
</dbReference>
<proteinExistence type="predicted"/>
<reference evidence="1 2" key="1">
    <citation type="journal article" date="2022" name="New Phytol.">
        <title>Ecological generalism drives hyperdiversity of secondary metabolite gene clusters in xylarialean endophytes.</title>
        <authorList>
            <person name="Franco M.E.E."/>
            <person name="Wisecaver J.H."/>
            <person name="Arnold A.E."/>
            <person name="Ju Y.M."/>
            <person name="Slot J.C."/>
            <person name="Ahrendt S."/>
            <person name="Moore L.P."/>
            <person name="Eastman K.E."/>
            <person name="Scott K."/>
            <person name="Konkel Z."/>
            <person name="Mondo S.J."/>
            <person name="Kuo A."/>
            <person name="Hayes R.D."/>
            <person name="Haridas S."/>
            <person name="Andreopoulos B."/>
            <person name="Riley R."/>
            <person name="LaButti K."/>
            <person name="Pangilinan J."/>
            <person name="Lipzen A."/>
            <person name="Amirebrahimi M."/>
            <person name="Yan J."/>
            <person name="Adam C."/>
            <person name="Keymanesh K."/>
            <person name="Ng V."/>
            <person name="Louie K."/>
            <person name="Northen T."/>
            <person name="Drula E."/>
            <person name="Henrissat B."/>
            <person name="Hsieh H.M."/>
            <person name="Youens-Clark K."/>
            <person name="Lutzoni F."/>
            <person name="Miadlikowska J."/>
            <person name="Eastwood D.C."/>
            <person name="Hamelin R.C."/>
            <person name="Grigoriev I.V."/>
            <person name="U'Ren J.M."/>
        </authorList>
    </citation>
    <scope>NUCLEOTIDE SEQUENCE [LARGE SCALE GENOMIC DNA]</scope>
    <source>
        <strain evidence="1 2">ER1909</strain>
    </source>
</reference>
<accession>A0ACC0DJ87</accession>
<name>A0ACC0DJ87_9PEZI</name>
<evidence type="ECO:0000313" key="1">
    <source>
        <dbReference type="EMBL" id="KAI6092835.1"/>
    </source>
</evidence>
<comment type="caution">
    <text evidence="1">The sequence shown here is derived from an EMBL/GenBank/DDBJ whole genome shotgun (WGS) entry which is preliminary data.</text>
</comment>
<sequence>MELLAAGFNAWLQLQFDDGNTSDEPDDITSFQVVLREEYIGRPSSLLPCTFVKSASGIKQAGFVNDVPENIKDKFLSSSAAIAGNGIIAEYDGRDTVYQYPFWPVMQTQKREEFSKMGEITQLVAYETGFVALSNEGNVWTWGDERYSACLGREITNSSPAEQPGLVEELQELPTGRIRKISAAGYVILALTEGHDLYAWGGHPGRPALLEDLSADPMPIVIEESDIVDCAAGESHLIVLTSDGDVYVIGSNTNGQLGLPVDEAKSWTKVPLNLGAGHVVFGVEAGQRTSFVLTKNQIPR</sequence>
<dbReference type="Proteomes" id="UP001497680">
    <property type="component" value="Unassembled WGS sequence"/>
</dbReference>
<keyword evidence="2" id="KW-1185">Reference proteome</keyword>
<evidence type="ECO:0000313" key="2">
    <source>
        <dbReference type="Proteomes" id="UP001497680"/>
    </source>
</evidence>